<evidence type="ECO:0000313" key="7">
    <source>
        <dbReference type="EMBL" id="AMJ73521.1"/>
    </source>
</evidence>
<keyword evidence="4 5" id="KW-0472">Membrane</keyword>
<name>A0ABN4LJG5_9ALTE</name>
<keyword evidence="2 5" id="KW-0812">Transmembrane</keyword>
<keyword evidence="8" id="KW-1185">Reference proteome</keyword>
<dbReference type="Gene3D" id="3.40.1710.10">
    <property type="entry name" value="abc type-2 transporter like domain"/>
    <property type="match status" value="1"/>
</dbReference>
<dbReference type="PANTHER" id="PTHR43471:SF3">
    <property type="entry name" value="ABC TRANSPORTER PERMEASE PROTEIN NATB"/>
    <property type="match status" value="1"/>
</dbReference>
<protein>
    <submittedName>
        <fullName evidence="7">Sodium ABC transporter permease</fullName>
    </submittedName>
</protein>
<sequence>MWLIFKKEFKELLRDRKTIIFMIVLPLLLFPLIFGVAMFFMNSATEKAENVVLKYAIVGEQYAPEMSKQFASETNKFTVVDIQDEADYAKLIKNETVDFVLVIPESFNSDVLASGQHKLQLYLNDAGLNKVMGRVSEIVDIHTNEFQKTAFAKLGLDEAQQQALLAPIVIEKENIADDREVWGERLGGLLPYFIFILCLQGAMAPASDLGAGEKERGTLETLLISPMDRYKLVLGKFLTIGIAGLITALITVSSMAIWGIVLSQGMAIEFVAEVMAMIGIIDFVLIFLMLIPVVAIFAAVLLSLSIYARSFKEAQSYMGALIMVVIFPVLIAMMPGVKLEGGWIWVPLTNVALAMKELFKGTMDYFALFGIFTSTVAIAAALIAFCVYWFNKEKVLFR</sequence>
<evidence type="ECO:0000256" key="4">
    <source>
        <dbReference type="ARBA" id="ARBA00023136"/>
    </source>
</evidence>
<evidence type="ECO:0000313" key="8">
    <source>
        <dbReference type="Proteomes" id="UP000056750"/>
    </source>
</evidence>
<proteinExistence type="predicted"/>
<dbReference type="InterPro" id="IPR013525">
    <property type="entry name" value="ABC2_TM"/>
</dbReference>
<feature type="domain" description="ABC-2 type transporter transmembrane" evidence="6">
    <location>
        <begin position="16"/>
        <end position="384"/>
    </location>
</feature>
<reference evidence="7 8" key="1">
    <citation type="submission" date="2015-12" db="EMBL/GenBank/DDBJ databases">
        <title>Intraspecies pangenome expansion in the marine bacterium Alteromonas.</title>
        <authorList>
            <person name="Lopez-Perez M."/>
            <person name="Rodriguez-Valera F."/>
        </authorList>
    </citation>
    <scope>NUCLEOTIDE SEQUENCE [LARGE SCALE GENOMIC DNA]</scope>
    <source>
        <strain evidence="7 8">LMG 21861</strain>
    </source>
</reference>
<dbReference type="Pfam" id="PF12698">
    <property type="entry name" value="ABC2_membrane_3"/>
    <property type="match status" value="1"/>
</dbReference>
<feature type="transmembrane region" description="Helical" evidence="5">
    <location>
        <begin position="20"/>
        <end position="41"/>
    </location>
</feature>
<accession>A0ABN4LJG5</accession>
<feature type="transmembrane region" description="Helical" evidence="5">
    <location>
        <begin position="365"/>
        <end position="390"/>
    </location>
</feature>
<dbReference type="Proteomes" id="UP000056750">
    <property type="component" value="Chromosome"/>
</dbReference>
<feature type="transmembrane region" description="Helical" evidence="5">
    <location>
        <begin position="274"/>
        <end position="304"/>
    </location>
</feature>
<evidence type="ECO:0000256" key="5">
    <source>
        <dbReference type="SAM" id="Phobius"/>
    </source>
</evidence>
<dbReference type="EMBL" id="CP013926">
    <property type="protein sequence ID" value="AMJ73521.1"/>
    <property type="molecule type" value="Genomic_DNA"/>
</dbReference>
<evidence type="ECO:0000256" key="2">
    <source>
        <dbReference type="ARBA" id="ARBA00022692"/>
    </source>
</evidence>
<comment type="subcellular location">
    <subcellularLocation>
        <location evidence="1">Membrane</location>
        <topology evidence="1">Multi-pass membrane protein</topology>
    </subcellularLocation>
</comment>
<evidence type="ECO:0000256" key="1">
    <source>
        <dbReference type="ARBA" id="ARBA00004141"/>
    </source>
</evidence>
<gene>
    <name evidence="7" type="ORF">AVL57_05745</name>
</gene>
<evidence type="ECO:0000259" key="6">
    <source>
        <dbReference type="Pfam" id="PF12698"/>
    </source>
</evidence>
<dbReference type="PANTHER" id="PTHR43471">
    <property type="entry name" value="ABC TRANSPORTER PERMEASE"/>
    <property type="match status" value="1"/>
</dbReference>
<keyword evidence="3 5" id="KW-1133">Transmembrane helix</keyword>
<dbReference type="RefSeq" id="WP_057793516.1">
    <property type="nucleotide sequence ID" value="NZ_CAXIBE010000020.1"/>
</dbReference>
<organism evidence="7 8">
    <name type="scientific">Alteromonas stellipolaris</name>
    <dbReference type="NCBI Taxonomy" id="233316"/>
    <lineage>
        <taxon>Bacteria</taxon>
        <taxon>Pseudomonadati</taxon>
        <taxon>Pseudomonadota</taxon>
        <taxon>Gammaproteobacteria</taxon>
        <taxon>Alteromonadales</taxon>
        <taxon>Alteromonadaceae</taxon>
        <taxon>Alteromonas/Salinimonas group</taxon>
        <taxon>Alteromonas</taxon>
    </lineage>
</organism>
<feature type="transmembrane region" description="Helical" evidence="5">
    <location>
        <begin position="316"/>
        <end position="337"/>
    </location>
</feature>
<evidence type="ECO:0000256" key="3">
    <source>
        <dbReference type="ARBA" id="ARBA00022989"/>
    </source>
</evidence>
<feature type="transmembrane region" description="Helical" evidence="5">
    <location>
        <begin position="237"/>
        <end position="262"/>
    </location>
</feature>
<dbReference type="GeneID" id="83257177"/>